<feature type="signal peptide" evidence="2">
    <location>
        <begin position="1"/>
        <end position="17"/>
    </location>
</feature>
<proteinExistence type="predicted"/>
<dbReference type="AlphaFoldDB" id="A0A8H7E6B4"/>
<dbReference type="InterPro" id="IPR003609">
    <property type="entry name" value="Pan_app"/>
</dbReference>
<evidence type="ECO:0000256" key="1">
    <source>
        <dbReference type="SAM" id="MobiDB-lite"/>
    </source>
</evidence>
<name>A0A8H7E6B4_9EURO</name>
<evidence type="ECO:0000313" key="5">
    <source>
        <dbReference type="Proteomes" id="UP000606974"/>
    </source>
</evidence>
<dbReference type="Proteomes" id="UP000606974">
    <property type="component" value="Unassembled WGS sequence"/>
</dbReference>
<evidence type="ECO:0000256" key="2">
    <source>
        <dbReference type="SAM" id="SignalP"/>
    </source>
</evidence>
<gene>
    <name evidence="4" type="ORF">GJ744_002792</name>
</gene>
<keyword evidence="2" id="KW-0732">Signal</keyword>
<feature type="chain" id="PRO_5034093386" description="Apple domain-containing protein" evidence="2">
    <location>
        <begin position="18"/>
        <end position="297"/>
    </location>
</feature>
<comment type="caution">
    <text evidence="4">The sequence shown here is derived from an EMBL/GenBank/DDBJ whole genome shotgun (WGS) entry which is preliminary data.</text>
</comment>
<evidence type="ECO:0000259" key="3">
    <source>
        <dbReference type="PROSITE" id="PS50948"/>
    </source>
</evidence>
<reference evidence="4" key="1">
    <citation type="submission" date="2020-02" db="EMBL/GenBank/DDBJ databases">
        <authorList>
            <person name="Palmer J.M."/>
        </authorList>
    </citation>
    <scope>NUCLEOTIDE SEQUENCE</scope>
    <source>
        <strain evidence="4">EPUS1.4</strain>
        <tissue evidence="4">Thallus</tissue>
    </source>
</reference>
<keyword evidence="5" id="KW-1185">Reference proteome</keyword>
<dbReference type="OrthoDB" id="3562088at2759"/>
<organism evidence="4 5">
    <name type="scientific">Endocarpon pusillum</name>
    <dbReference type="NCBI Taxonomy" id="364733"/>
    <lineage>
        <taxon>Eukaryota</taxon>
        <taxon>Fungi</taxon>
        <taxon>Dikarya</taxon>
        <taxon>Ascomycota</taxon>
        <taxon>Pezizomycotina</taxon>
        <taxon>Eurotiomycetes</taxon>
        <taxon>Chaetothyriomycetidae</taxon>
        <taxon>Verrucariales</taxon>
        <taxon>Verrucariaceae</taxon>
        <taxon>Endocarpon</taxon>
    </lineage>
</organism>
<dbReference type="EMBL" id="JAACFV010000015">
    <property type="protein sequence ID" value="KAF7512079.1"/>
    <property type="molecule type" value="Genomic_DNA"/>
</dbReference>
<sequence length="297" mass="30712">MKLFSVTIFLAAGRVIAAPTELNSINGVIPGGPPGAPSKRDDGNKGQGVGFGSCNADPVFRDLRKDNNAAGASAFCSSYIRPTATVSTTVSVPTTSTVIKYSTTSTTTTITSIVTGTSTVTCAAQPTAPTTCGFDAYGFGQFLISQNSGVDPIDCHERCLADINCQSFQVQNGGAMFCNLYNVVTAGNVVPAPGGGFTFYDRDCPDLLPVQCTRAPAKQKRQNPAVPTPSYFATVPPSHISSACSCFITASLAPSTTTVTQQTTIPTTITATSITTDVRTEVTGTTTTSYAIVTAPP</sequence>
<protein>
    <recommendedName>
        <fullName evidence="3">Apple domain-containing protein</fullName>
    </recommendedName>
</protein>
<feature type="region of interest" description="Disordered" evidence="1">
    <location>
        <begin position="26"/>
        <end position="48"/>
    </location>
</feature>
<evidence type="ECO:0000313" key="4">
    <source>
        <dbReference type="EMBL" id="KAF7512079.1"/>
    </source>
</evidence>
<dbReference type="PROSITE" id="PS50948">
    <property type="entry name" value="PAN"/>
    <property type="match status" value="1"/>
</dbReference>
<accession>A0A8H7E6B4</accession>
<feature type="domain" description="Apple" evidence="3">
    <location>
        <begin position="132"/>
        <end position="204"/>
    </location>
</feature>